<organism evidence="2 3">
    <name type="scientific">Curvularia kusanoi</name>
    <name type="common">Cochliobolus kusanoi</name>
    <dbReference type="NCBI Taxonomy" id="90978"/>
    <lineage>
        <taxon>Eukaryota</taxon>
        <taxon>Fungi</taxon>
        <taxon>Dikarya</taxon>
        <taxon>Ascomycota</taxon>
        <taxon>Pezizomycotina</taxon>
        <taxon>Dothideomycetes</taxon>
        <taxon>Pleosporomycetidae</taxon>
        <taxon>Pleosporales</taxon>
        <taxon>Pleosporineae</taxon>
        <taxon>Pleosporaceae</taxon>
        <taxon>Curvularia</taxon>
    </lineage>
</organism>
<evidence type="ECO:0000313" key="2">
    <source>
        <dbReference type="EMBL" id="KAF2998292.1"/>
    </source>
</evidence>
<feature type="region of interest" description="Disordered" evidence="1">
    <location>
        <begin position="210"/>
        <end position="244"/>
    </location>
</feature>
<name>A0A9P4T909_CURKU</name>
<sequence length="419" mass="47655">MPVIATERRAVVVATTAATDAEEEDEAEGIRQRKQGAFKSAMQRCKLAKIDLHKTVLLLEHLRDESADKRWQAHIERALEFWETENEWGSIPGHDRPEEDGVVIGRNISTAEHRFNDDPDSGDNARETSSPFDDTPDYKRNGKVPFGGWHTIKPRGSSARQRLIKAGAIKVSTPSESASTEKRSANTYDVLRNLPDLDIVRELQDVLLSSPTPQYSSRSTSYKTSAPPSRKRKTSGTPPDRPQKRVRIAEEVEVLNTEPGTTSVNKITIQTHMSHTAAERARRRREFQRRSKYYKPQTWALESPNTNLNTSFNNTEWDTISVLQKNIKKEEMGVEMGECELCPDLCSSSVSHCRSCRRTLRRVVGPLHMKKVEKAKKDESWMSMLGMPKLNYLNDQDVELIERYFREAQAGTGRAQYEV</sequence>
<keyword evidence="3" id="KW-1185">Reference proteome</keyword>
<evidence type="ECO:0000313" key="3">
    <source>
        <dbReference type="Proteomes" id="UP000801428"/>
    </source>
</evidence>
<feature type="region of interest" description="Disordered" evidence="1">
    <location>
        <begin position="110"/>
        <end position="160"/>
    </location>
</feature>
<proteinExistence type="predicted"/>
<feature type="compositionally biased region" description="Polar residues" evidence="1">
    <location>
        <begin position="210"/>
        <end position="227"/>
    </location>
</feature>
<dbReference type="EMBL" id="SWKU01000020">
    <property type="protein sequence ID" value="KAF2998292.1"/>
    <property type="molecule type" value="Genomic_DNA"/>
</dbReference>
<gene>
    <name evidence="2" type="ORF">E8E13_007288</name>
</gene>
<dbReference type="Proteomes" id="UP000801428">
    <property type="component" value="Unassembled WGS sequence"/>
</dbReference>
<dbReference type="AlphaFoldDB" id="A0A9P4T909"/>
<comment type="caution">
    <text evidence="2">The sequence shown here is derived from an EMBL/GenBank/DDBJ whole genome shotgun (WGS) entry which is preliminary data.</text>
</comment>
<reference evidence="2" key="1">
    <citation type="submission" date="2019-04" db="EMBL/GenBank/DDBJ databases">
        <title>Sequencing of skin fungus with MAO and IRED activity.</title>
        <authorList>
            <person name="Marsaioli A.J."/>
            <person name="Bonatto J.M.C."/>
            <person name="Reis Junior O."/>
        </authorList>
    </citation>
    <scope>NUCLEOTIDE SEQUENCE</scope>
    <source>
        <strain evidence="2">30M1</strain>
    </source>
</reference>
<accession>A0A9P4T909</accession>
<evidence type="ECO:0000256" key="1">
    <source>
        <dbReference type="SAM" id="MobiDB-lite"/>
    </source>
</evidence>
<protein>
    <submittedName>
        <fullName evidence="2">Uncharacterized protein</fullName>
    </submittedName>
</protein>